<evidence type="ECO:0000256" key="5">
    <source>
        <dbReference type="ARBA" id="ARBA00022723"/>
    </source>
</evidence>
<evidence type="ECO:0000256" key="10">
    <source>
        <dbReference type="ARBA" id="ARBA00023146"/>
    </source>
</evidence>
<dbReference type="InterPro" id="IPR045864">
    <property type="entry name" value="aa-tRNA-synth_II/BPL/LPL"/>
</dbReference>
<dbReference type="GO" id="GO:0000049">
    <property type="term" value="F:tRNA binding"/>
    <property type="evidence" value="ECO:0007669"/>
    <property type="project" value="InterPro"/>
</dbReference>
<reference evidence="13 14" key="1">
    <citation type="journal article" date="2015" name="Nature">
        <title>rRNA introns, odd ribosomes, and small enigmatic genomes across a large radiation of phyla.</title>
        <authorList>
            <person name="Brown C.T."/>
            <person name="Hug L.A."/>
            <person name="Thomas B.C."/>
            <person name="Sharon I."/>
            <person name="Castelle C.J."/>
            <person name="Singh A."/>
            <person name="Wilkins M.J."/>
            <person name="Williams K.H."/>
            <person name="Banfield J.F."/>
        </authorList>
    </citation>
    <scope>NUCLEOTIDE SEQUENCE [LARGE SCALE GENOMIC DNA]</scope>
</reference>
<protein>
    <recommendedName>
        <fullName evidence="2">phenylalanine--tRNA ligase</fullName>
        <ecNumber evidence="2">6.1.1.20</ecNumber>
    </recommendedName>
</protein>
<dbReference type="GO" id="GO:0005524">
    <property type="term" value="F:ATP binding"/>
    <property type="evidence" value="ECO:0007669"/>
    <property type="project" value="UniProtKB-KW"/>
</dbReference>
<dbReference type="Proteomes" id="UP000034293">
    <property type="component" value="Unassembled WGS sequence"/>
</dbReference>
<dbReference type="InterPro" id="IPR006195">
    <property type="entry name" value="aa-tRNA-synth_II"/>
</dbReference>
<sequence length="278" mass="31896">TLERLISDKKQEMIKSISEKRDWFDLTMPGSKLDLGHLHPLTKVLKEVKQIFNFLGYQIADGPEIESDYFNFEALNIPKDHPSRDTQMTFYVDTKGTDLKPSETILRTQTSAMQGRVMEKMKPPFRVLAPGRNFRYEQVDASHGFEFWQVEGFVVDKNIHLTDLFGTINYVLRELFGKEIKTRFATTNFPFVEPGVDTYMQCTICKGKGCSFCKNTGWSEIMPAGMIHPNVLKNAGIDAAKWNGFAFAIGLSRIVNLRYQIKDLRTLTTPDMRILSQF</sequence>
<keyword evidence="6" id="KW-0547">Nucleotide-binding</keyword>
<evidence type="ECO:0000256" key="7">
    <source>
        <dbReference type="ARBA" id="ARBA00022840"/>
    </source>
</evidence>
<evidence type="ECO:0000256" key="4">
    <source>
        <dbReference type="ARBA" id="ARBA00022598"/>
    </source>
</evidence>
<evidence type="ECO:0000313" key="14">
    <source>
        <dbReference type="Proteomes" id="UP000034293"/>
    </source>
</evidence>
<dbReference type="PANTHER" id="PTHR11538:SF41">
    <property type="entry name" value="PHENYLALANINE--TRNA LIGASE, MITOCHONDRIAL"/>
    <property type="match status" value="1"/>
</dbReference>
<proteinExistence type="predicted"/>
<dbReference type="InterPro" id="IPR002319">
    <property type="entry name" value="Phenylalanyl-tRNA_Synthase"/>
</dbReference>
<evidence type="ECO:0000256" key="6">
    <source>
        <dbReference type="ARBA" id="ARBA00022741"/>
    </source>
</evidence>
<keyword evidence="7" id="KW-0067">ATP-binding</keyword>
<dbReference type="GO" id="GO:0006432">
    <property type="term" value="P:phenylalanyl-tRNA aminoacylation"/>
    <property type="evidence" value="ECO:0007669"/>
    <property type="project" value="InterPro"/>
</dbReference>
<keyword evidence="9" id="KW-0648">Protein biosynthesis</keyword>
<evidence type="ECO:0000256" key="9">
    <source>
        <dbReference type="ARBA" id="ARBA00022917"/>
    </source>
</evidence>
<keyword evidence="3" id="KW-0963">Cytoplasm</keyword>
<evidence type="ECO:0000313" key="13">
    <source>
        <dbReference type="EMBL" id="KKR63888.1"/>
    </source>
</evidence>
<dbReference type="SUPFAM" id="SSF55681">
    <property type="entry name" value="Class II aaRS and biotin synthetases"/>
    <property type="match status" value="1"/>
</dbReference>
<dbReference type="PROSITE" id="PS50862">
    <property type="entry name" value="AA_TRNA_LIGASE_II"/>
    <property type="match status" value="1"/>
</dbReference>
<organism evidence="13 14">
    <name type="scientific">Candidatus Woesebacteria bacterium GW2011_GWA1_40_43</name>
    <dbReference type="NCBI Taxonomy" id="1618553"/>
    <lineage>
        <taxon>Bacteria</taxon>
        <taxon>Candidatus Woeseibacteriota</taxon>
    </lineage>
</organism>
<comment type="catalytic activity">
    <reaction evidence="11">
        <text>tRNA(Phe) + L-phenylalanine + ATP = L-phenylalanyl-tRNA(Phe) + AMP + diphosphate + H(+)</text>
        <dbReference type="Rhea" id="RHEA:19413"/>
        <dbReference type="Rhea" id="RHEA-COMP:9668"/>
        <dbReference type="Rhea" id="RHEA-COMP:9699"/>
        <dbReference type="ChEBI" id="CHEBI:15378"/>
        <dbReference type="ChEBI" id="CHEBI:30616"/>
        <dbReference type="ChEBI" id="CHEBI:33019"/>
        <dbReference type="ChEBI" id="CHEBI:58095"/>
        <dbReference type="ChEBI" id="CHEBI:78442"/>
        <dbReference type="ChEBI" id="CHEBI:78531"/>
        <dbReference type="ChEBI" id="CHEBI:456215"/>
        <dbReference type="EC" id="6.1.1.20"/>
    </reaction>
</comment>
<dbReference type="PATRIC" id="fig|1618553.3.peg.268"/>
<dbReference type="GO" id="GO:0046872">
    <property type="term" value="F:metal ion binding"/>
    <property type="evidence" value="ECO:0007669"/>
    <property type="project" value="UniProtKB-KW"/>
</dbReference>
<dbReference type="Gene3D" id="3.30.930.10">
    <property type="entry name" value="Bira Bifunctional Protein, Domain 2"/>
    <property type="match status" value="1"/>
</dbReference>
<dbReference type="EMBL" id="LBZA01000016">
    <property type="protein sequence ID" value="KKR63888.1"/>
    <property type="molecule type" value="Genomic_DNA"/>
</dbReference>
<feature type="domain" description="Aminoacyl-transfer RNA synthetases class-II family profile" evidence="12">
    <location>
        <begin position="42"/>
        <end position="270"/>
    </location>
</feature>
<keyword evidence="5" id="KW-0479">Metal-binding</keyword>
<comment type="subcellular location">
    <subcellularLocation>
        <location evidence="1">Cytoplasm</location>
    </subcellularLocation>
</comment>
<evidence type="ECO:0000256" key="2">
    <source>
        <dbReference type="ARBA" id="ARBA00012814"/>
    </source>
</evidence>
<comment type="caution">
    <text evidence="13">The sequence shown here is derived from an EMBL/GenBank/DDBJ whole genome shotgun (WGS) entry which is preliminary data.</text>
</comment>
<dbReference type="EC" id="6.1.1.20" evidence="2"/>
<dbReference type="GO" id="GO:0005737">
    <property type="term" value="C:cytoplasm"/>
    <property type="evidence" value="ECO:0007669"/>
    <property type="project" value="UniProtKB-SubCell"/>
</dbReference>
<keyword evidence="10" id="KW-0030">Aminoacyl-tRNA synthetase</keyword>
<dbReference type="InterPro" id="IPR004529">
    <property type="entry name" value="Phe-tRNA-synth_IIc_asu"/>
</dbReference>
<dbReference type="Pfam" id="PF01409">
    <property type="entry name" value="tRNA-synt_2d"/>
    <property type="match status" value="1"/>
</dbReference>
<evidence type="ECO:0000256" key="11">
    <source>
        <dbReference type="ARBA" id="ARBA00049255"/>
    </source>
</evidence>
<accession>A0A0G0SG81</accession>
<dbReference type="NCBIfam" id="TIGR00468">
    <property type="entry name" value="pheS"/>
    <property type="match status" value="1"/>
</dbReference>
<dbReference type="PANTHER" id="PTHR11538">
    <property type="entry name" value="PHENYLALANYL-TRNA SYNTHETASE"/>
    <property type="match status" value="1"/>
</dbReference>
<keyword evidence="4 13" id="KW-0436">Ligase</keyword>
<evidence type="ECO:0000256" key="8">
    <source>
        <dbReference type="ARBA" id="ARBA00022842"/>
    </source>
</evidence>
<gene>
    <name evidence="13" type="ORF">UU02_C0016G0001</name>
</gene>
<dbReference type="CDD" id="cd00496">
    <property type="entry name" value="PheRS_alpha_core"/>
    <property type="match status" value="1"/>
</dbReference>
<keyword evidence="8" id="KW-0460">Magnesium</keyword>
<dbReference type="AlphaFoldDB" id="A0A0G0SG81"/>
<evidence type="ECO:0000259" key="12">
    <source>
        <dbReference type="PROSITE" id="PS50862"/>
    </source>
</evidence>
<evidence type="ECO:0000256" key="1">
    <source>
        <dbReference type="ARBA" id="ARBA00004496"/>
    </source>
</evidence>
<feature type="non-terminal residue" evidence="13">
    <location>
        <position position="1"/>
    </location>
</feature>
<name>A0A0G0SG81_9BACT</name>
<evidence type="ECO:0000256" key="3">
    <source>
        <dbReference type="ARBA" id="ARBA00022490"/>
    </source>
</evidence>
<dbReference type="GO" id="GO:0004826">
    <property type="term" value="F:phenylalanine-tRNA ligase activity"/>
    <property type="evidence" value="ECO:0007669"/>
    <property type="project" value="UniProtKB-EC"/>
</dbReference>